<dbReference type="SUPFAM" id="SSF158472">
    <property type="entry name" value="HAMP domain-like"/>
    <property type="match status" value="1"/>
</dbReference>
<evidence type="ECO:0000256" key="3">
    <source>
        <dbReference type="ARBA" id="ARBA00012438"/>
    </source>
</evidence>
<dbReference type="CDD" id="cd06225">
    <property type="entry name" value="HAMP"/>
    <property type="match status" value="1"/>
</dbReference>
<dbReference type="InterPro" id="IPR005467">
    <property type="entry name" value="His_kinase_dom"/>
</dbReference>
<reference evidence="17" key="1">
    <citation type="journal article" date="2021" name="PeerJ">
        <title>Extensive microbial diversity within the chicken gut microbiome revealed by metagenomics and culture.</title>
        <authorList>
            <person name="Gilroy R."/>
            <person name="Ravi A."/>
            <person name="Getino M."/>
            <person name="Pursley I."/>
            <person name="Horton D.L."/>
            <person name="Alikhan N.F."/>
            <person name="Baker D."/>
            <person name="Gharbi K."/>
            <person name="Hall N."/>
            <person name="Watson M."/>
            <person name="Adriaenssens E.M."/>
            <person name="Foster-Nyarko E."/>
            <person name="Jarju S."/>
            <person name="Secka A."/>
            <person name="Antonio M."/>
            <person name="Oren A."/>
            <person name="Chaudhuri R.R."/>
            <person name="La Ragione R."/>
            <person name="Hildebrand F."/>
            <person name="Pallen M.J."/>
        </authorList>
    </citation>
    <scope>NUCLEOTIDE SEQUENCE</scope>
    <source>
        <strain evidence="17">CHK195-6426</strain>
    </source>
</reference>
<evidence type="ECO:0000256" key="13">
    <source>
        <dbReference type="ARBA" id="ARBA00023136"/>
    </source>
</evidence>
<dbReference type="EC" id="2.7.13.3" evidence="3"/>
<evidence type="ECO:0000313" key="18">
    <source>
        <dbReference type="Proteomes" id="UP000824265"/>
    </source>
</evidence>
<evidence type="ECO:0000256" key="8">
    <source>
        <dbReference type="ARBA" id="ARBA00022741"/>
    </source>
</evidence>
<dbReference type="SMART" id="SM00304">
    <property type="entry name" value="HAMP"/>
    <property type="match status" value="1"/>
</dbReference>
<dbReference type="InterPro" id="IPR003660">
    <property type="entry name" value="HAMP_dom"/>
</dbReference>
<dbReference type="Pfam" id="PF00672">
    <property type="entry name" value="HAMP"/>
    <property type="match status" value="1"/>
</dbReference>
<dbReference type="InterPro" id="IPR050398">
    <property type="entry name" value="HssS/ArlS-like"/>
</dbReference>
<comment type="catalytic activity">
    <reaction evidence="1">
        <text>ATP + protein L-histidine = ADP + protein N-phospho-L-histidine.</text>
        <dbReference type="EC" id="2.7.13.3"/>
    </reaction>
</comment>
<dbReference type="SMART" id="SM00388">
    <property type="entry name" value="HisKA"/>
    <property type="match status" value="1"/>
</dbReference>
<dbReference type="PANTHER" id="PTHR45528">
    <property type="entry name" value="SENSOR HISTIDINE KINASE CPXA"/>
    <property type="match status" value="1"/>
</dbReference>
<protein>
    <recommendedName>
        <fullName evidence="3">histidine kinase</fullName>
        <ecNumber evidence="3">2.7.13.3</ecNumber>
    </recommendedName>
</protein>
<evidence type="ECO:0000256" key="11">
    <source>
        <dbReference type="ARBA" id="ARBA00022989"/>
    </source>
</evidence>
<evidence type="ECO:0000259" key="15">
    <source>
        <dbReference type="PROSITE" id="PS50109"/>
    </source>
</evidence>
<comment type="caution">
    <text evidence="17">The sequence shown here is derived from an EMBL/GenBank/DDBJ whole genome shotgun (WGS) entry which is preliminary data.</text>
</comment>
<feature type="domain" description="HAMP" evidence="16">
    <location>
        <begin position="193"/>
        <end position="245"/>
    </location>
</feature>
<dbReference type="InterPro" id="IPR036890">
    <property type="entry name" value="HATPase_C_sf"/>
</dbReference>
<proteinExistence type="predicted"/>
<dbReference type="Gene3D" id="6.10.340.10">
    <property type="match status" value="1"/>
</dbReference>
<evidence type="ECO:0000256" key="2">
    <source>
        <dbReference type="ARBA" id="ARBA00004651"/>
    </source>
</evidence>
<dbReference type="Gene3D" id="3.30.565.10">
    <property type="entry name" value="Histidine kinase-like ATPase, C-terminal domain"/>
    <property type="match status" value="1"/>
</dbReference>
<dbReference type="PRINTS" id="PR00344">
    <property type="entry name" value="BCTRLSENSOR"/>
</dbReference>
<feature type="domain" description="Histidine kinase" evidence="15">
    <location>
        <begin position="260"/>
        <end position="473"/>
    </location>
</feature>
<dbReference type="GO" id="GO:0000155">
    <property type="term" value="F:phosphorelay sensor kinase activity"/>
    <property type="evidence" value="ECO:0007669"/>
    <property type="project" value="InterPro"/>
</dbReference>
<keyword evidence="8" id="KW-0547">Nucleotide-binding</keyword>
<dbReference type="Proteomes" id="UP000824265">
    <property type="component" value="Unassembled WGS sequence"/>
</dbReference>
<dbReference type="GO" id="GO:0005886">
    <property type="term" value="C:plasma membrane"/>
    <property type="evidence" value="ECO:0007669"/>
    <property type="project" value="UniProtKB-SubCell"/>
</dbReference>
<dbReference type="Pfam" id="PF02518">
    <property type="entry name" value="HATPase_c"/>
    <property type="match status" value="1"/>
</dbReference>
<feature type="transmembrane region" description="Helical" evidence="14">
    <location>
        <begin position="173"/>
        <end position="191"/>
    </location>
</feature>
<dbReference type="SMART" id="SM00387">
    <property type="entry name" value="HATPase_c"/>
    <property type="match status" value="1"/>
</dbReference>
<evidence type="ECO:0000256" key="1">
    <source>
        <dbReference type="ARBA" id="ARBA00000085"/>
    </source>
</evidence>
<evidence type="ECO:0000256" key="7">
    <source>
        <dbReference type="ARBA" id="ARBA00022692"/>
    </source>
</evidence>
<comment type="subcellular location">
    <subcellularLocation>
        <location evidence="2">Cell membrane</location>
        <topology evidence="2">Multi-pass membrane protein</topology>
    </subcellularLocation>
</comment>
<dbReference type="GO" id="GO:0005524">
    <property type="term" value="F:ATP binding"/>
    <property type="evidence" value="ECO:0007669"/>
    <property type="project" value="UniProtKB-KW"/>
</dbReference>
<evidence type="ECO:0000256" key="4">
    <source>
        <dbReference type="ARBA" id="ARBA00022475"/>
    </source>
</evidence>
<evidence type="ECO:0000256" key="9">
    <source>
        <dbReference type="ARBA" id="ARBA00022777"/>
    </source>
</evidence>
<dbReference type="PROSITE" id="PS50885">
    <property type="entry name" value="HAMP"/>
    <property type="match status" value="1"/>
</dbReference>
<evidence type="ECO:0000256" key="10">
    <source>
        <dbReference type="ARBA" id="ARBA00022840"/>
    </source>
</evidence>
<name>A0A9D1R5W0_9FIRM</name>
<dbReference type="InterPro" id="IPR003661">
    <property type="entry name" value="HisK_dim/P_dom"/>
</dbReference>
<accession>A0A9D1R5W0</accession>
<keyword evidence="11 14" id="KW-1133">Transmembrane helix</keyword>
<evidence type="ECO:0000256" key="6">
    <source>
        <dbReference type="ARBA" id="ARBA00022679"/>
    </source>
</evidence>
<dbReference type="EMBL" id="DXGH01000021">
    <property type="protein sequence ID" value="HIW80647.1"/>
    <property type="molecule type" value="Genomic_DNA"/>
</dbReference>
<evidence type="ECO:0000256" key="12">
    <source>
        <dbReference type="ARBA" id="ARBA00023012"/>
    </source>
</evidence>
<dbReference type="PROSITE" id="PS50109">
    <property type="entry name" value="HIS_KIN"/>
    <property type="match status" value="1"/>
</dbReference>
<dbReference type="InterPro" id="IPR004358">
    <property type="entry name" value="Sig_transdc_His_kin-like_C"/>
</dbReference>
<dbReference type="SUPFAM" id="SSF47384">
    <property type="entry name" value="Homodimeric domain of signal transducing histidine kinase"/>
    <property type="match status" value="1"/>
</dbReference>
<keyword evidence="6" id="KW-0808">Transferase</keyword>
<evidence type="ECO:0000313" key="17">
    <source>
        <dbReference type="EMBL" id="HIW80647.1"/>
    </source>
</evidence>
<keyword evidence="10" id="KW-0067">ATP-binding</keyword>
<keyword evidence="9 17" id="KW-0418">Kinase</keyword>
<gene>
    <name evidence="17" type="ORF">H9742_03820</name>
</gene>
<keyword evidence="12" id="KW-0902">Two-component regulatory system</keyword>
<evidence type="ECO:0000256" key="5">
    <source>
        <dbReference type="ARBA" id="ARBA00022553"/>
    </source>
</evidence>
<sequence length="475" mass="54110">MRFADKLFFATTALLAVAFAVFGIWMVSSYFQNILNREIERSDTESRMFQYLFEMAYQSADEYGEEYAVVRTIDSIMDSVEKEGRKCFVTDEEGNFFYGEELAQETSFPEILAGIQGEMREEDTYAYGIRRFKEGYYLFNVCKGTAGEGFYYLGMCMELTDIYKDRQLLLNRYRLALILLVVVGGGFIYVISRYMTGPIRRLGYVARCISEGEYEKRAHSMPRDEVGELAESFNVMADRLVEQMKEKELKAKQQEDFTAAFAHELKTPLTSIIGYADMLNSVNLSEEEKREAYFYIYSQGKRLESLSHKLLELVSMEKQDMIRKPVSTRKLEQNLRTAMRPVFSAKKIHGKIALEKGTILGDYELLLSLLYNLLDNAVKAVEEGGFILLKGSLLAEGYEIKVVDNGRGIPPKEIHRITEAFYMVDKSRSRKEGGAGIGMALCKKIISLHGGVLKIDSRLGEGTVIKVMFPIATFS</sequence>
<evidence type="ECO:0000259" key="16">
    <source>
        <dbReference type="PROSITE" id="PS50885"/>
    </source>
</evidence>
<dbReference type="Gene3D" id="1.10.287.130">
    <property type="match status" value="1"/>
</dbReference>
<dbReference type="PANTHER" id="PTHR45528:SF1">
    <property type="entry name" value="SENSOR HISTIDINE KINASE CPXA"/>
    <property type="match status" value="1"/>
</dbReference>
<keyword evidence="4" id="KW-1003">Cell membrane</keyword>
<dbReference type="InterPro" id="IPR003594">
    <property type="entry name" value="HATPase_dom"/>
</dbReference>
<keyword evidence="7 14" id="KW-0812">Transmembrane</keyword>
<evidence type="ECO:0000256" key="14">
    <source>
        <dbReference type="SAM" id="Phobius"/>
    </source>
</evidence>
<dbReference type="CDD" id="cd00082">
    <property type="entry name" value="HisKA"/>
    <property type="match status" value="1"/>
</dbReference>
<dbReference type="InterPro" id="IPR036097">
    <property type="entry name" value="HisK_dim/P_sf"/>
</dbReference>
<reference evidence="17" key="2">
    <citation type="submission" date="2021-04" db="EMBL/GenBank/DDBJ databases">
        <authorList>
            <person name="Gilroy R."/>
        </authorList>
    </citation>
    <scope>NUCLEOTIDE SEQUENCE</scope>
    <source>
        <strain evidence="17">CHK195-6426</strain>
    </source>
</reference>
<organism evidence="17 18">
    <name type="scientific">Candidatus Acetatifactor stercoripullorum</name>
    <dbReference type="NCBI Taxonomy" id="2838414"/>
    <lineage>
        <taxon>Bacteria</taxon>
        <taxon>Bacillati</taxon>
        <taxon>Bacillota</taxon>
        <taxon>Clostridia</taxon>
        <taxon>Lachnospirales</taxon>
        <taxon>Lachnospiraceae</taxon>
        <taxon>Acetatifactor</taxon>
    </lineage>
</organism>
<dbReference type="AlphaFoldDB" id="A0A9D1R5W0"/>
<keyword evidence="5" id="KW-0597">Phosphoprotein</keyword>
<dbReference type="SUPFAM" id="SSF55874">
    <property type="entry name" value="ATPase domain of HSP90 chaperone/DNA topoisomerase II/histidine kinase"/>
    <property type="match status" value="1"/>
</dbReference>
<keyword evidence="13 14" id="KW-0472">Membrane</keyword>
<dbReference type="Pfam" id="PF00512">
    <property type="entry name" value="HisKA"/>
    <property type="match status" value="1"/>
</dbReference>
<dbReference type="CDD" id="cd00075">
    <property type="entry name" value="HATPase"/>
    <property type="match status" value="1"/>
</dbReference>